<keyword evidence="2" id="KW-0808">Transferase</keyword>
<keyword evidence="5 6" id="KW-0067">ATP-binding</keyword>
<dbReference type="FunFam" id="1.10.510.10:FF:000698">
    <property type="entry name" value="Serine/threonine-protein kinase tousled-like 1"/>
    <property type="match status" value="1"/>
</dbReference>
<gene>
    <name evidence="10" type="primary">LOC107582356</name>
</gene>
<keyword evidence="4" id="KW-0418">Kinase</keyword>
<dbReference type="Proteomes" id="UP000472262">
    <property type="component" value="Unassembled WGS sequence"/>
</dbReference>
<dbReference type="GO" id="GO:0007059">
    <property type="term" value="P:chromosome segregation"/>
    <property type="evidence" value="ECO:0007669"/>
    <property type="project" value="TreeGrafter"/>
</dbReference>
<dbReference type="InterPro" id="IPR017441">
    <property type="entry name" value="Protein_kinase_ATP_BS"/>
</dbReference>
<keyword evidence="11" id="KW-1185">Reference proteome</keyword>
<dbReference type="AlphaFoldDB" id="A0A672PJ64"/>
<keyword evidence="7" id="KW-0175">Coiled coil</keyword>
<evidence type="ECO:0000256" key="6">
    <source>
        <dbReference type="PROSITE-ProRule" id="PRU10141"/>
    </source>
</evidence>
<evidence type="ECO:0000256" key="1">
    <source>
        <dbReference type="ARBA" id="ARBA00022527"/>
    </source>
</evidence>
<feature type="coiled-coil region" evidence="7">
    <location>
        <begin position="167"/>
        <end position="201"/>
    </location>
</feature>
<evidence type="ECO:0000259" key="9">
    <source>
        <dbReference type="PROSITE" id="PS50011"/>
    </source>
</evidence>
<dbReference type="PANTHER" id="PTHR22974">
    <property type="entry name" value="MIXED LINEAGE PROTEIN KINASE"/>
    <property type="match status" value="1"/>
</dbReference>
<dbReference type="GO" id="GO:0004674">
    <property type="term" value="F:protein serine/threonine kinase activity"/>
    <property type="evidence" value="ECO:0007669"/>
    <property type="project" value="UniProtKB-KW"/>
</dbReference>
<dbReference type="Pfam" id="PF00069">
    <property type="entry name" value="Pkinase"/>
    <property type="match status" value="1"/>
</dbReference>
<dbReference type="InterPro" id="IPR011009">
    <property type="entry name" value="Kinase-like_dom_sf"/>
</dbReference>
<sequence>MFSPQANCDLRRQIDEQQKLLERFKERLNKCTTMSKKLLIEKSTQEKQSCREKSMQDRLRLGHFTTVRHGASYTEQWTDGYAFQNLVKQQEWINQQREEIERQRKLLAKRKPPSTPFSQSPTPNESKQRKTKAVNGADNDPFLKPSLPTLLTLTEYHEQEEIFKLRLGHLKKEEAEIQVELERLERVRNLHIRELKRINNEDSSQFKDHPTLNERYLLLHLLGRGGFSEVYKAFDLFEQRYAAVKIHQLNKNWREEKKENYHKYVGHLFSLSVSHTFFYGRAHFLCYSFCTVLEFCEGNDLDFYLKQHKLMSEKEARSIVMQIVNALRYLNEIKPPIIHYDLKPGECNTHDKGIIKITDFGLSKIMDDDSYGVDGMDLTSQGAGTYWYLPPECFVVGKEPPKISNKVDVWSVGVIFFQCLYGRKPFGHNQSQQDILQENTILKATEVQFPAKPVASNEAKAFIRRCLAYRKEDRFDVHQLGSDSYLLPHMRRSNSSGNLQAMPASPASSGIISY</sequence>
<evidence type="ECO:0000256" key="4">
    <source>
        <dbReference type="ARBA" id="ARBA00022777"/>
    </source>
</evidence>
<dbReference type="Gene3D" id="1.10.510.10">
    <property type="entry name" value="Transferase(Phosphotransferase) domain 1"/>
    <property type="match status" value="1"/>
</dbReference>
<reference evidence="10" key="1">
    <citation type="submission" date="2025-08" db="UniProtKB">
        <authorList>
            <consortium name="Ensembl"/>
        </authorList>
    </citation>
    <scope>IDENTIFICATION</scope>
</reference>
<dbReference type="InterPro" id="IPR000719">
    <property type="entry name" value="Prot_kinase_dom"/>
</dbReference>
<feature type="region of interest" description="Disordered" evidence="8">
    <location>
        <begin position="106"/>
        <end position="141"/>
    </location>
</feature>
<evidence type="ECO:0000256" key="8">
    <source>
        <dbReference type="SAM" id="MobiDB-lite"/>
    </source>
</evidence>
<evidence type="ECO:0000256" key="7">
    <source>
        <dbReference type="SAM" id="Coils"/>
    </source>
</evidence>
<dbReference type="PANTHER" id="PTHR22974:SF32">
    <property type="entry name" value="SERINE_THREONINE-PROTEIN KINASE TOUSLED-LIKE 1-B"/>
    <property type="match status" value="1"/>
</dbReference>
<dbReference type="PROSITE" id="PS50011">
    <property type="entry name" value="PROTEIN_KINASE_DOM"/>
    <property type="match status" value="1"/>
</dbReference>
<proteinExistence type="predicted"/>
<keyword evidence="3 6" id="KW-0547">Nucleotide-binding</keyword>
<dbReference type="GO" id="GO:0005634">
    <property type="term" value="C:nucleus"/>
    <property type="evidence" value="ECO:0007669"/>
    <property type="project" value="TreeGrafter"/>
</dbReference>
<feature type="binding site" evidence="6">
    <location>
        <position position="245"/>
    </location>
    <ligand>
        <name>ATP</name>
        <dbReference type="ChEBI" id="CHEBI:30616"/>
    </ligand>
</feature>
<dbReference type="GO" id="GO:0005524">
    <property type="term" value="F:ATP binding"/>
    <property type="evidence" value="ECO:0007669"/>
    <property type="project" value="UniProtKB-UniRule"/>
</dbReference>
<dbReference type="GO" id="GO:0035556">
    <property type="term" value="P:intracellular signal transduction"/>
    <property type="evidence" value="ECO:0007669"/>
    <property type="project" value="TreeGrafter"/>
</dbReference>
<dbReference type="Ensembl" id="ENSSGRT00000068013.1">
    <property type="protein sequence ID" value="ENSSGRP00000063785.1"/>
    <property type="gene ID" value="ENSSGRG00000032298.1"/>
</dbReference>
<accession>A0A672PJ64</accession>
<dbReference type="SUPFAM" id="SSF56112">
    <property type="entry name" value="Protein kinase-like (PK-like)"/>
    <property type="match status" value="1"/>
</dbReference>
<protein>
    <submittedName>
        <fullName evidence="10">Serine/threonine-protein kinase tousled-like 1-B</fullName>
    </submittedName>
</protein>
<evidence type="ECO:0000313" key="10">
    <source>
        <dbReference type="Ensembl" id="ENSSGRP00000063785.1"/>
    </source>
</evidence>
<evidence type="ECO:0000256" key="2">
    <source>
        <dbReference type="ARBA" id="ARBA00022679"/>
    </source>
</evidence>
<evidence type="ECO:0000313" key="11">
    <source>
        <dbReference type="Proteomes" id="UP000472262"/>
    </source>
</evidence>
<dbReference type="PROSITE" id="PS00107">
    <property type="entry name" value="PROTEIN_KINASE_ATP"/>
    <property type="match status" value="1"/>
</dbReference>
<keyword evidence="1" id="KW-0723">Serine/threonine-protein kinase</keyword>
<evidence type="ECO:0000256" key="3">
    <source>
        <dbReference type="ARBA" id="ARBA00022741"/>
    </source>
</evidence>
<name>A0A672PJ64_SINGR</name>
<feature type="domain" description="Protein kinase" evidence="9">
    <location>
        <begin position="216"/>
        <end position="486"/>
    </location>
</feature>
<evidence type="ECO:0000256" key="5">
    <source>
        <dbReference type="ARBA" id="ARBA00022840"/>
    </source>
</evidence>
<reference evidence="10" key="2">
    <citation type="submission" date="2025-09" db="UniProtKB">
        <authorList>
            <consortium name="Ensembl"/>
        </authorList>
    </citation>
    <scope>IDENTIFICATION</scope>
</reference>
<organism evidence="10 11">
    <name type="scientific">Sinocyclocheilus grahami</name>
    <name type="common">Dianchi golden-line fish</name>
    <name type="synonym">Barbus grahami</name>
    <dbReference type="NCBI Taxonomy" id="75366"/>
    <lineage>
        <taxon>Eukaryota</taxon>
        <taxon>Metazoa</taxon>
        <taxon>Chordata</taxon>
        <taxon>Craniata</taxon>
        <taxon>Vertebrata</taxon>
        <taxon>Euteleostomi</taxon>
        <taxon>Actinopterygii</taxon>
        <taxon>Neopterygii</taxon>
        <taxon>Teleostei</taxon>
        <taxon>Ostariophysi</taxon>
        <taxon>Cypriniformes</taxon>
        <taxon>Cyprinidae</taxon>
        <taxon>Cyprininae</taxon>
        <taxon>Sinocyclocheilus</taxon>
    </lineage>
</organism>